<dbReference type="SUPFAM" id="SSF82714">
    <property type="entry name" value="Multidrug efflux transporter AcrB TolC docking domain, DN and DC subdomains"/>
    <property type="match status" value="1"/>
</dbReference>
<dbReference type="GO" id="GO:0005886">
    <property type="term" value="C:plasma membrane"/>
    <property type="evidence" value="ECO:0007669"/>
    <property type="project" value="TreeGrafter"/>
</dbReference>
<keyword evidence="1" id="KW-0812">Transmembrane</keyword>
<sequence length="329" mass="35657">MSQVASVGGFVKQYQVTIDPNRLLAYNIPITKIMDAIRKSNRDVEGRVIEFSGVEYMVRGRGYIRDISDIENIPLGTSAEGTPLLLKDIARIQLGPEIRRGLIDLDGKGEVAGGIVIVRFGENVLSVIDRVKDKIARDINPSLPKGVKIVVTYDRSELIRAAIGTLREEIIKLTVAVSAVCIVFLFHLPSALVVILTLPIAILMSFILMYYMGVTANIMSLSGIAIAIGAMVDASIIMVENAHKKLEEWQSQGRQGSQVWVDGHLVLFDEPADTCHLRHACNTFDGELEVVVLDTAQLGQVVSSGFIDDGVGESPSEACSIGSQGRVGV</sequence>
<dbReference type="Pfam" id="PF00873">
    <property type="entry name" value="ACR_tran"/>
    <property type="match status" value="1"/>
</dbReference>
<dbReference type="Gene3D" id="3.30.70.1320">
    <property type="entry name" value="Multidrug efflux transporter AcrB pore domain like"/>
    <property type="match status" value="1"/>
</dbReference>
<gene>
    <name evidence="2" type="ORF">MBAV_004984</name>
</gene>
<dbReference type="SUPFAM" id="SSF82866">
    <property type="entry name" value="Multidrug efflux transporter AcrB transmembrane domain"/>
    <property type="match status" value="1"/>
</dbReference>
<accession>A0A0F3GLR3</accession>
<evidence type="ECO:0000313" key="3">
    <source>
        <dbReference type="Proteomes" id="UP000033423"/>
    </source>
</evidence>
<dbReference type="Gene3D" id="3.30.2090.10">
    <property type="entry name" value="Multidrug efflux transporter AcrB TolC docking domain, DN and DC subdomains"/>
    <property type="match status" value="1"/>
</dbReference>
<dbReference type="AlphaFoldDB" id="A0A0F3GLR3"/>
<dbReference type="PANTHER" id="PTHR32063">
    <property type="match status" value="1"/>
</dbReference>
<protein>
    <submittedName>
        <fullName evidence="2">Acriflavin resistance protein</fullName>
    </submittedName>
</protein>
<dbReference type="PANTHER" id="PTHR32063:SF19">
    <property type="entry name" value="CATION EFFLUX SYSTEM PROTEIN CUSA"/>
    <property type="match status" value="1"/>
</dbReference>
<dbReference type="EMBL" id="LACI01002155">
    <property type="protein sequence ID" value="KJU82821.1"/>
    <property type="molecule type" value="Genomic_DNA"/>
</dbReference>
<keyword evidence="1" id="KW-0472">Membrane</keyword>
<keyword evidence="1" id="KW-1133">Transmembrane helix</keyword>
<reference evidence="2 3" key="1">
    <citation type="submission" date="2015-02" db="EMBL/GenBank/DDBJ databases">
        <title>Single-cell genomics of uncultivated deep-branching MTB reveals a conserved set of magnetosome genes.</title>
        <authorList>
            <person name="Kolinko S."/>
            <person name="Richter M."/>
            <person name="Glockner F.O."/>
            <person name="Brachmann A."/>
            <person name="Schuler D."/>
        </authorList>
    </citation>
    <scope>NUCLEOTIDE SEQUENCE [LARGE SCALE GENOMIC DNA]</scope>
    <source>
        <strain evidence="2">TM-1</strain>
    </source>
</reference>
<dbReference type="PATRIC" id="fig|29290.4.peg.6603"/>
<dbReference type="Gene3D" id="1.20.1640.10">
    <property type="entry name" value="Multidrug efflux transporter AcrB transmembrane domain"/>
    <property type="match status" value="1"/>
</dbReference>
<feature type="transmembrane region" description="Helical" evidence="1">
    <location>
        <begin position="218"/>
        <end position="239"/>
    </location>
</feature>
<dbReference type="GO" id="GO:0042910">
    <property type="term" value="F:xenobiotic transmembrane transporter activity"/>
    <property type="evidence" value="ECO:0007669"/>
    <property type="project" value="TreeGrafter"/>
</dbReference>
<organism evidence="2 3">
    <name type="scientific">Candidatus Magnetobacterium bavaricum</name>
    <dbReference type="NCBI Taxonomy" id="29290"/>
    <lineage>
        <taxon>Bacteria</taxon>
        <taxon>Pseudomonadati</taxon>
        <taxon>Nitrospirota</taxon>
        <taxon>Thermodesulfovibrionia</taxon>
        <taxon>Thermodesulfovibrionales</taxon>
        <taxon>Candidatus Magnetobacteriaceae</taxon>
        <taxon>Candidatus Magnetobacterium</taxon>
    </lineage>
</organism>
<keyword evidence="3" id="KW-1185">Reference proteome</keyword>
<dbReference type="Proteomes" id="UP000033423">
    <property type="component" value="Unassembled WGS sequence"/>
</dbReference>
<dbReference type="InterPro" id="IPR027463">
    <property type="entry name" value="AcrB_DN_DC_subdom"/>
</dbReference>
<evidence type="ECO:0000256" key="1">
    <source>
        <dbReference type="SAM" id="Phobius"/>
    </source>
</evidence>
<dbReference type="InterPro" id="IPR001036">
    <property type="entry name" value="Acrflvin-R"/>
</dbReference>
<evidence type="ECO:0000313" key="2">
    <source>
        <dbReference type="EMBL" id="KJU82821.1"/>
    </source>
</evidence>
<proteinExistence type="predicted"/>
<comment type="caution">
    <text evidence="2">The sequence shown here is derived from an EMBL/GenBank/DDBJ whole genome shotgun (WGS) entry which is preliminary data.</text>
</comment>
<dbReference type="PRINTS" id="PR00702">
    <property type="entry name" value="ACRIFLAVINRP"/>
</dbReference>
<name>A0A0F3GLR3_9BACT</name>